<dbReference type="RefSeq" id="XP_024729911.1">
    <property type="nucleotide sequence ID" value="XM_024875921.1"/>
</dbReference>
<evidence type="ECO:0000256" key="2">
    <source>
        <dbReference type="ARBA" id="ARBA00007801"/>
    </source>
</evidence>
<dbReference type="InterPro" id="IPR036249">
    <property type="entry name" value="Thioredoxin-like_sf"/>
</dbReference>
<dbReference type="PRINTS" id="PR00420">
    <property type="entry name" value="RNGMNOXGNASE"/>
</dbReference>
<feature type="domain" description="FAD-binding" evidence="6">
    <location>
        <begin position="8"/>
        <end position="376"/>
    </location>
</feature>
<dbReference type="InterPro" id="IPR038220">
    <property type="entry name" value="PHOX_C_sf"/>
</dbReference>
<dbReference type="Pfam" id="PF01494">
    <property type="entry name" value="FAD_binding_3"/>
    <property type="match status" value="1"/>
</dbReference>
<organism evidence="8 9">
    <name type="scientific">Hyaloscypha bicolor E</name>
    <dbReference type="NCBI Taxonomy" id="1095630"/>
    <lineage>
        <taxon>Eukaryota</taxon>
        <taxon>Fungi</taxon>
        <taxon>Dikarya</taxon>
        <taxon>Ascomycota</taxon>
        <taxon>Pezizomycotina</taxon>
        <taxon>Leotiomycetes</taxon>
        <taxon>Helotiales</taxon>
        <taxon>Hyaloscyphaceae</taxon>
        <taxon>Hyaloscypha</taxon>
        <taxon>Hyaloscypha bicolor</taxon>
    </lineage>
</organism>
<dbReference type="AlphaFoldDB" id="A0A2J6SQG4"/>
<feature type="domain" description="Phenol hydroxylase-like C-terminal dimerisation" evidence="7">
    <location>
        <begin position="412"/>
        <end position="610"/>
    </location>
</feature>
<dbReference type="OrthoDB" id="3467221at2759"/>
<dbReference type="InParanoid" id="A0A2J6SQG4"/>
<comment type="similarity">
    <text evidence="2">Belongs to the PheA/TfdB FAD monooxygenase family.</text>
</comment>
<dbReference type="PANTHER" id="PTHR43004">
    <property type="entry name" value="TRK SYSTEM POTASSIUM UPTAKE PROTEIN"/>
    <property type="match status" value="1"/>
</dbReference>
<keyword evidence="5" id="KW-0560">Oxidoreductase</keyword>
<evidence type="ECO:0000259" key="6">
    <source>
        <dbReference type="Pfam" id="PF01494"/>
    </source>
</evidence>
<dbReference type="CDD" id="cd02979">
    <property type="entry name" value="PHOX_C"/>
    <property type="match status" value="1"/>
</dbReference>
<dbReference type="InterPro" id="IPR002938">
    <property type="entry name" value="FAD-bd"/>
</dbReference>
<sequence>MDGFIQGQTDVLIVGAGPAGCMAASTLARYGIDFRLIDKRAARTQAGHASAFQPRTQEILQTLNLRHKLDELGHRLTETSFWSVDEGKKLSRDSVGREVIHPTPYQYLFNSDQGITEGIFEADLISRGFKVDRFLEIVDYEYQDRDPAWPLIAYIKNHVSGAIEAWQTKYILGTDGARSTIRRITGVTTQSQGGEDVWAVADVFLNTNFPDTRRRVAIRSPYGGCMLIPRKDEGLRVFLQLTPQDVQMLDEAKKQSAPQGLHSSKDFKLLDIVQSQAQKLLRPYKFEITKVLWISRYTVSQRIVNTFRDQRGSVFLVGDACHTHSPKAGQGMNVSISDAYNLTWKLALVMKGLASPNLLDTYETERKHIATQLINFDAKFAKAFTQRTNLDDTTLYDLWQENVGFTSGCSYRYPQGLLVSDQTSTLVNVNATEPVIPGKRLLSIPLIRQLGGNSVQLLDEMPADGRFHLFVYAGKSLTSEAFVRLSEFLSSPTSPVHRFSKKTPHHLSAFHQEDITSTYPKANFDYVVDVFLLHTTPHLEVDLELLPQPFSDKWSARVYEDVDSKGHVIHGISKEDGALVLVRPDGYVSVVTELDKPQVIIDFLDGFLVEGGGVQEGVFPVKKM</sequence>
<evidence type="ECO:0000256" key="5">
    <source>
        <dbReference type="ARBA" id="ARBA00023002"/>
    </source>
</evidence>
<dbReference type="Gene3D" id="3.30.9.10">
    <property type="entry name" value="D-Amino Acid Oxidase, subunit A, domain 2"/>
    <property type="match status" value="1"/>
</dbReference>
<reference evidence="8 9" key="1">
    <citation type="submission" date="2016-04" db="EMBL/GenBank/DDBJ databases">
        <title>A degradative enzymes factory behind the ericoid mycorrhizal symbiosis.</title>
        <authorList>
            <consortium name="DOE Joint Genome Institute"/>
            <person name="Martino E."/>
            <person name="Morin E."/>
            <person name="Grelet G."/>
            <person name="Kuo A."/>
            <person name="Kohler A."/>
            <person name="Daghino S."/>
            <person name="Barry K."/>
            <person name="Choi C."/>
            <person name="Cichocki N."/>
            <person name="Clum A."/>
            <person name="Copeland A."/>
            <person name="Hainaut M."/>
            <person name="Haridas S."/>
            <person name="Labutti K."/>
            <person name="Lindquist E."/>
            <person name="Lipzen A."/>
            <person name="Khouja H.-R."/>
            <person name="Murat C."/>
            <person name="Ohm R."/>
            <person name="Olson A."/>
            <person name="Spatafora J."/>
            <person name="Veneault-Fourrey C."/>
            <person name="Henrissat B."/>
            <person name="Grigoriev I."/>
            <person name="Martin F."/>
            <person name="Perotto S."/>
        </authorList>
    </citation>
    <scope>NUCLEOTIDE SEQUENCE [LARGE SCALE GENOMIC DNA]</scope>
    <source>
        <strain evidence="8 9">E</strain>
    </source>
</reference>
<dbReference type="InterPro" id="IPR012941">
    <property type="entry name" value="Phe_hydrox_C_dim_dom"/>
</dbReference>
<comment type="cofactor">
    <cofactor evidence="1">
        <name>FAD</name>
        <dbReference type="ChEBI" id="CHEBI:57692"/>
    </cofactor>
</comment>
<dbReference type="EMBL" id="KZ613895">
    <property type="protein sequence ID" value="PMD53007.1"/>
    <property type="molecule type" value="Genomic_DNA"/>
</dbReference>
<evidence type="ECO:0000256" key="1">
    <source>
        <dbReference type="ARBA" id="ARBA00001974"/>
    </source>
</evidence>
<gene>
    <name evidence="8" type="ORF">K444DRAFT_542947</name>
</gene>
<dbReference type="GeneID" id="36584000"/>
<dbReference type="GO" id="GO:0016709">
    <property type="term" value="F:oxidoreductase activity, acting on paired donors, with incorporation or reduction of molecular oxygen, NAD(P)H as one donor, and incorporation of one atom of oxygen"/>
    <property type="evidence" value="ECO:0007669"/>
    <property type="project" value="UniProtKB-ARBA"/>
</dbReference>
<dbReference type="SUPFAM" id="SSF51905">
    <property type="entry name" value="FAD/NAD(P)-binding domain"/>
    <property type="match status" value="1"/>
</dbReference>
<dbReference type="Gene3D" id="3.50.50.60">
    <property type="entry name" value="FAD/NAD(P)-binding domain"/>
    <property type="match status" value="1"/>
</dbReference>
<keyword evidence="4" id="KW-0274">FAD</keyword>
<dbReference type="Gene3D" id="3.40.30.20">
    <property type="match status" value="1"/>
</dbReference>
<protein>
    <submittedName>
        <fullName evidence="8">FAD binding domain-containing protein</fullName>
    </submittedName>
</protein>
<dbReference type="SUPFAM" id="SSF54373">
    <property type="entry name" value="FAD-linked reductases, C-terminal domain"/>
    <property type="match status" value="1"/>
</dbReference>
<proteinExistence type="inferred from homology"/>
<keyword evidence="9" id="KW-1185">Reference proteome</keyword>
<dbReference type="SUPFAM" id="SSF52833">
    <property type="entry name" value="Thioredoxin-like"/>
    <property type="match status" value="1"/>
</dbReference>
<accession>A0A2J6SQG4</accession>
<dbReference type="InterPro" id="IPR036188">
    <property type="entry name" value="FAD/NAD-bd_sf"/>
</dbReference>
<dbReference type="InterPro" id="IPR050641">
    <property type="entry name" value="RIFMO-like"/>
</dbReference>
<evidence type="ECO:0000259" key="7">
    <source>
        <dbReference type="Pfam" id="PF07976"/>
    </source>
</evidence>
<dbReference type="Proteomes" id="UP000235371">
    <property type="component" value="Unassembled WGS sequence"/>
</dbReference>
<evidence type="ECO:0000313" key="9">
    <source>
        <dbReference type="Proteomes" id="UP000235371"/>
    </source>
</evidence>
<evidence type="ECO:0000256" key="4">
    <source>
        <dbReference type="ARBA" id="ARBA00022827"/>
    </source>
</evidence>
<evidence type="ECO:0000256" key="3">
    <source>
        <dbReference type="ARBA" id="ARBA00022630"/>
    </source>
</evidence>
<dbReference type="GO" id="GO:0071949">
    <property type="term" value="F:FAD binding"/>
    <property type="evidence" value="ECO:0007669"/>
    <property type="project" value="InterPro"/>
</dbReference>
<keyword evidence="3" id="KW-0285">Flavoprotein</keyword>
<dbReference type="Pfam" id="PF07976">
    <property type="entry name" value="Phe_hydrox_dim"/>
    <property type="match status" value="1"/>
</dbReference>
<name>A0A2J6SQG4_9HELO</name>
<dbReference type="STRING" id="1095630.A0A2J6SQG4"/>
<evidence type="ECO:0000313" key="8">
    <source>
        <dbReference type="EMBL" id="PMD53007.1"/>
    </source>
</evidence>
<dbReference type="PANTHER" id="PTHR43004:SF19">
    <property type="entry name" value="BINDING MONOOXYGENASE, PUTATIVE (JCVI)-RELATED"/>
    <property type="match status" value="1"/>
</dbReference>